<dbReference type="Gene3D" id="3.40.50.1820">
    <property type="entry name" value="alpha/beta hydrolase"/>
    <property type="match status" value="1"/>
</dbReference>
<name>A0A7V4U3U2_CALAY</name>
<evidence type="ECO:0000313" key="2">
    <source>
        <dbReference type="EMBL" id="HGY57224.1"/>
    </source>
</evidence>
<dbReference type="GO" id="GO:0016788">
    <property type="term" value="F:hydrolase activity, acting on ester bonds"/>
    <property type="evidence" value="ECO:0007669"/>
    <property type="project" value="InterPro"/>
</dbReference>
<dbReference type="Pfam" id="PF07819">
    <property type="entry name" value="PGAP1"/>
    <property type="match status" value="1"/>
</dbReference>
<accession>A0A7V4U3U2</accession>
<reference evidence="2" key="1">
    <citation type="journal article" date="2020" name="mSystems">
        <title>Genome- and Community-Level Interaction Insights into Carbon Utilization and Element Cycling Functions of Hydrothermarchaeota in Hydrothermal Sediment.</title>
        <authorList>
            <person name="Zhou Z."/>
            <person name="Liu Y."/>
            <person name="Xu W."/>
            <person name="Pan J."/>
            <person name="Luo Z.H."/>
            <person name="Li M."/>
        </authorList>
    </citation>
    <scope>NUCLEOTIDE SEQUENCE [LARGE SCALE GENOMIC DNA]</scope>
    <source>
        <strain evidence="2">HyVt-577</strain>
    </source>
</reference>
<dbReference type="InterPro" id="IPR029058">
    <property type="entry name" value="AB_hydrolase_fold"/>
</dbReference>
<sequence>MRIFNWFAGKKEKIIIGIHGLDNKPPEKILRRWWIRSIKDGLRRKGINDLSFHFELTYWADILHPHPLRRKTKDKNSPLYLNDPYVPLEKTQAAKTSSGILRKKLLDLFEYVLDNLYFSRRFASRLVSWSSNFVKKRFNDLYVYFSDAQVIEGYEIVLTRKAIQNRLLKLLKKHRHDDILLIAHSMGSIIAYDVLTTSEFKLRIHTFVTIGSPLGLPLIMERIAKEHKFNLDDKHRLRVPETVGCCWYNLADLRDNVTINYTLADDFAPNSKGVKIVDVTVKNEYEINGQKNPHKAYGYLQTEQMAEIVSNFLRPESGNDESR</sequence>
<proteinExistence type="predicted"/>
<organism evidence="2">
    <name type="scientific">Caldithrix abyssi</name>
    <dbReference type="NCBI Taxonomy" id="187145"/>
    <lineage>
        <taxon>Bacteria</taxon>
        <taxon>Pseudomonadati</taxon>
        <taxon>Calditrichota</taxon>
        <taxon>Calditrichia</taxon>
        <taxon>Calditrichales</taxon>
        <taxon>Calditrichaceae</taxon>
        <taxon>Caldithrix</taxon>
    </lineage>
</organism>
<evidence type="ECO:0000259" key="1">
    <source>
        <dbReference type="Pfam" id="PF07819"/>
    </source>
</evidence>
<keyword evidence="2" id="KW-0378">Hydrolase</keyword>
<dbReference type="EMBL" id="DRQG01000149">
    <property type="protein sequence ID" value="HGY57224.1"/>
    <property type="molecule type" value="Genomic_DNA"/>
</dbReference>
<gene>
    <name evidence="2" type="ORF">ENK44_16060</name>
</gene>
<dbReference type="InterPro" id="IPR012908">
    <property type="entry name" value="PGAP1-ab_dom-like"/>
</dbReference>
<comment type="caution">
    <text evidence="2">The sequence shown here is derived from an EMBL/GenBank/DDBJ whole genome shotgun (WGS) entry which is preliminary data.</text>
</comment>
<dbReference type="Proteomes" id="UP000885779">
    <property type="component" value="Unassembled WGS sequence"/>
</dbReference>
<dbReference type="AlphaFoldDB" id="A0A7V4U3U2"/>
<dbReference type="SUPFAM" id="SSF53474">
    <property type="entry name" value="alpha/beta-Hydrolases"/>
    <property type="match status" value="1"/>
</dbReference>
<feature type="domain" description="GPI inositol-deacylase PGAP1-like alpha/beta" evidence="1">
    <location>
        <begin position="160"/>
        <end position="219"/>
    </location>
</feature>
<protein>
    <submittedName>
        <fullName evidence="2">Alpha/beta hydrolase</fullName>
    </submittedName>
</protein>